<evidence type="ECO:0000256" key="5">
    <source>
        <dbReference type="ARBA" id="ARBA00022884"/>
    </source>
</evidence>
<keyword evidence="4" id="KW-0460">Magnesium</keyword>
<dbReference type="InterPro" id="IPR004659">
    <property type="entry name" value="RNase_E/G"/>
</dbReference>
<evidence type="ECO:0000256" key="1">
    <source>
        <dbReference type="ARBA" id="ARBA00001946"/>
    </source>
</evidence>
<evidence type="ECO:0000313" key="9">
    <source>
        <dbReference type="Proteomes" id="UP001157160"/>
    </source>
</evidence>
<comment type="caution">
    <text evidence="8">The sequence shown here is derived from an EMBL/GenBank/DDBJ whole genome shotgun (WGS) entry which is preliminary data.</text>
</comment>
<evidence type="ECO:0000259" key="7">
    <source>
        <dbReference type="Pfam" id="PF10150"/>
    </source>
</evidence>
<dbReference type="GO" id="GO:0046872">
    <property type="term" value="F:metal ion binding"/>
    <property type="evidence" value="ECO:0007669"/>
    <property type="project" value="UniProtKB-KW"/>
</dbReference>
<proteinExistence type="predicted"/>
<dbReference type="GO" id="GO:0016787">
    <property type="term" value="F:hydrolase activity"/>
    <property type="evidence" value="ECO:0007669"/>
    <property type="project" value="UniProtKB-KW"/>
</dbReference>
<name>A0AA37UVT5_9MICO</name>
<feature type="compositionally biased region" description="Gly residues" evidence="6">
    <location>
        <begin position="115"/>
        <end position="128"/>
    </location>
</feature>
<comment type="cofactor">
    <cofactor evidence="1">
        <name>Mg(2+)</name>
        <dbReference type="ChEBI" id="CHEBI:18420"/>
    </cofactor>
</comment>
<dbReference type="GO" id="GO:0004540">
    <property type="term" value="F:RNA nuclease activity"/>
    <property type="evidence" value="ECO:0007669"/>
    <property type="project" value="InterPro"/>
</dbReference>
<protein>
    <recommendedName>
        <fullName evidence="7">RNA-binding protein AU-1/Ribonuclease E/G domain-containing protein</fullName>
    </recommendedName>
</protein>
<organism evidence="8 9">
    <name type="scientific">Arenivirga flava</name>
    <dbReference type="NCBI Taxonomy" id="1930060"/>
    <lineage>
        <taxon>Bacteria</taxon>
        <taxon>Bacillati</taxon>
        <taxon>Actinomycetota</taxon>
        <taxon>Actinomycetes</taxon>
        <taxon>Micrococcales</taxon>
        <taxon>Microbacteriaceae</taxon>
        <taxon>Arenivirga</taxon>
    </lineage>
</organism>
<accession>A0AA37UVT5</accession>
<dbReference type="GO" id="GO:0006364">
    <property type="term" value="P:rRNA processing"/>
    <property type="evidence" value="ECO:0007669"/>
    <property type="project" value="TreeGrafter"/>
</dbReference>
<evidence type="ECO:0000256" key="2">
    <source>
        <dbReference type="ARBA" id="ARBA00022723"/>
    </source>
</evidence>
<dbReference type="AlphaFoldDB" id="A0AA37UVT5"/>
<dbReference type="Proteomes" id="UP001157160">
    <property type="component" value="Unassembled WGS sequence"/>
</dbReference>
<feature type="compositionally biased region" description="Low complexity" evidence="6">
    <location>
        <begin position="129"/>
        <end position="140"/>
    </location>
</feature>
<dbReference type="GO" id="GO:0005737">
    <property type="term" value="C:cytoplasm"/>
    <property type="evidence" value="ECO:0007669"/>
    <property type="project" value="TreeGrafter"/>
</dbReference>
<sequence>MIDRTEAMTVVDVNTGKFVGSGGNLEETVTKNNLEAAEEIVRQLRLRDIGGIIVVDFIDMVLESNRDLVLRRMIECLSRDRTKHQVAEVTSLGLVQMTRKKIGLGLAESFTDQGAAGGGGNGGSGGGSRSNDGGQQQSSRSSRRGKKGAAANGQPSSQGNGGGNGNGHNGTHAITEDVKSALAQIAASTIPHDEAAPAKAGQPEQPAKVVFEPRIEQAAEAAVAILDIPVARAESRSKRVTGKAADDLLGSVLDALPEPKQPGQGRSRSRRASSNGVTSAPVREDSTEG</sequence>
<keyword evidence="2" id="KW-0479">Metal-binding</keyword>
<evidence type="ECO:0000256" key="4">
    <source>
        <dbReference type="ARBA" id="ARBA00022842"/>
    </source>
</evidence>
<keyword evidence="3" id="KW-0378">Hydrolase</keyword>
<dbReference type="PANTHER" id="PTHR30001">
    <property type="entry name" value="RIBONUCLEASE"/>
    <property type="match status" value="1"/>
</dbReference>
<keyword evidence="9" id="KW-1185">Reference proteome</keyword>
<reference evidence="8 9" key="1">
    <citation type="journal article" date="2014" name="Int. J. Syst. Evol. Microbiol.">
        <title>Complete genome sequence of Corynebacterium casei LMG S-19264T (=DSM 44701T), isolated from a smear-ripened cheese.</title>
        <authorList>
            <consortium name="US DOE Joint Genome Institute (JGI-PGF)"/>
            <person name="Walter F."/>
            <person name="Albersmeier A."/>
            <person name="Kalinowski J."/>
            <person name="Ruckert C."/>
        </authorList>
    </citation>
    <scope>NUCLEOTIDE SEQUENCE [LARGE SCALE GENOMIC DNA]</scope>
    <source>
        <strain evidence="8 9">NBRC 112289</strain>
    </source>
</reference>
<evidence type="ECO:0000256" key="6">
    <source>
        <dbReference type="SAM" id="MobiDB-lite"/>
    </source>
</evidence>
<feature type="domain" description="RNA-binding protein AU-1/Ribonuclease E/G" evidence="7">
    <location>
        <begin position="1"/>
        <end position="101"/>
    </location>
</feature>
<dbReference type="PANTHER" id="PTHR30001:SF0">
    <property type="entry name" value="RIBONUCLEASE G"/>
    <property type="match status" value="1"/>
</dbReference>
<dbReference type="GO" id="GO:0003723">
    <property type="term" value="F:RNA binding"/>
    <property type="evidence" value="ECO:0007669"/>
    <property type="project" value="UniProtKB-KW"/>
</dbReference>
<feature type="region of interest" description="Disordered" evidence="6">
    <location>
        <begin position="113"/>
        <end position="172"/>
    </location>
</feature>
<gene>
    <name evidence="8" type="ORF">GCM10025874_28400</name>
</gene>
<dbReference type="Pfam" id="PF10150">
    <property type="entry name" value="RNase_E_G"/>
    <property type="match status" value="1"/>
</dbReference>
<evidence type="ECO:0000313" key="8">
    <source>
        <dbReference type="EMBL" id="GMA29587.1"/>
    </source>
</evidence>
<keyword evidence="5" id="KW-0694">RNA-binding</keyword>
<dbReference type="InterPro" id="IPR019307">
    <property type="entry name" value="RNA-bd_AU-1/RNase_E/G"/>
</dbReference>
<feature type="region of interest" description="Disordered" evidence="6">
    <location>
        <begin position="251"/>
        <end position="289"/>
    </location>
</feature>
<evidence type="ECO:0000256" key="3">
    <source>
        <dbReference type="ARBA" id="ARBA00022801"/>
    </source>
</evidence>
<feature type="compositionally biased region" description="Gly residues" evidence="6">
    <location>
        <begin position="159"/>
        <end position="168"/>
    </location>
</feature>
<dbReference type="EMBL" id="BSUL01000001">
    <property type="protein sequence ID" value="GMA29587.1"/>
    <property type="molecule type" value="Genomic_DNA"/>
</dbReference>